<sequence>MQSSGVCDTCLQGYYGLNCDYVCSYCSDYDFTQTGECYKCYPGFYACPSKYSATKQMGPLFGPVFMHGMQTILLRKFMWFIMCKQGLCEIKSGYCVECNYVDFCNTTCSSECSTNGCERQTGSCTGCMDETSITCTTNCRNQLYSHENSHCTNGCIPTYYGTTCDNVCSEKCADSTTELKCDSKGKCSNGCYDGFIGDTCTM</sequence>
<dbReference type="EMBL" id="CP111021">
    <property type="protein sequence ID" value="WAR16071.1"/>
    <property type="molecule type" value="Genomic_DNA"/>
</dbReference>
<proteinExistence type="predicted"/>
<feature type="non-terminal residue" evidence="1">
    <location>
        <position position="202"/>
    </location>
</feature>
<evidence type="ECO:0000313" key="2">
    <source>
        <dbReference type="EMBL" id="WAR16071.1"/>
    </source>
</evidence>
<reference evidence="1" key="1">
    <citation type="submission" date="2022-11" db="EMBL/GenBank/DDBJ databases">
        <title>Centuries of genome instability and evolution in soft-shell clam transmissible cancer (bioRxiv).</title>
        <authorList>
            <person name="Hart S.F.M."/>
            <person name="Yonemitsu M.A."/>
            <person name="Giersch R.M."/>
            <person name="Beal B.F."/>
            <person name="Arriagada G."/>
            <person name="Davis B.W."/>
            <person name="Ostrander E.A."/>
            <person name="Goff S.P."/>
            <person name="Metzger M.J."/>
        </authorList>
    </citation>
    <scope>NUCLEOTIDE SEQUENCE</scope>
    <source>
        <strain evidence="1">MELC-2E11</strain>
        <tissue evidence="1">Siphon/mantle</tissue>
    </source>
</reference>
<evidence type="ECO:0000313" key="3">
    <source>
        <dbReference type="Proteomes" id="UP001164746"/>
    </source>
</evidence>
<protein>
    <submittedName>
        <fullName evidence="1">Uncharacterized protein</fullName>
    </submittedName>
</protein>
<accession>A0ABY7F1F9</accession>
<dbReference type="Proteomes" id="UP001164746">
    <property type="component" value="Chromosome 10"/>
</dbReference>
<organism evidence="1 3">
    <name type="scientific">Mya arenaria</name>
    <name type="common">Soft-shell clam</name>
    <dbReference type="NCBI Taxonomy" id="6604"/>
    <lineage>
        <taxon>Eukaryota</taxon>
        <taxon>Metazoa</taxon>
        <taxon>Spiralia</taxon>
        <taxon>Lophotrochozoa</taxon>
        <taxon>Mollusca</taxon>
        <taxon>Bivalvia</taxon>
        <taxon>Autobranchia</taxon>
        <taxon>Heteroconchia</taxon>
        <taxon>Euheterodonta</taxon>
        <taxon>Imparidentia</taxon>
        <taxon>Neoheterodontei</taxon>
        <taxon>Myida</taxon>
        <taxon>Myoidea</taxon>
        <taxon>Myidae</taxon>
        <taxon>Mya</taxon>
    </lineage>
</organism>
<name>A0ABY7F1F9_MYAAR</name>
<dbReference type="EMBL" id="CP111021">
    <property type="protein sequence ID" value="WAR16018.1"/>
    <property type="molecule type" value="Genomic_DNA"/>
</dbReference>
<gene>
    <name evidence="1" type="ORF">MAR_030612</name>
    <name evidence="2" type="ORF">MAR_030665</name>
</gene>
<keyword evidence="3" id="KW-1185">Reference proteome</keyword>
<evidence type="ECO:0000313" key="1">
    <source>
        <dbReference type="EMBL" id="WAR16018.1"/>
    </source>
</evidence>